<dbReference type="EMBL" id="CP119941">
    <property type="protein sequence ID" value="WFD04399.1"/>
    <property type="molecule type" value="Genomic_DNA"/>
</dbReference>
<dbReference type="PANTHER" id="PTHR10802">
    <property type="entry name" value="MITOCHONDRIAL IMPORT RECEPTOR SUBUNIT TOM40"/>
    <property type="match status" value="1"/>
</dbReference>
<keyword evidence="12" id="KW-1185">Reference proteome</keyword>
<keyword evidence="9" id="KW-0472">Membrane</keyword>
<organism evidence="11 12">
    <name type="scientific">Malassezia obtusa</name>
    <dbReference type="NCBI Taxonomy" id="76774"/>
    <lineage>
        <taxon>Eukaryota</taxon>
        <taxon>Fungi</taxon>
        <taxon>Dikarya</taxon>
        <taxon>Basidiomycota</taxon>
        <taxon>Ustilaginomycotina</taxon>
        <taxon>Malasseziomycetes</taxon>
        <taxon>Malasseziales</taxon>
        <taxon>Malasseziaceae</taxon>
        <taxon>Malassezia</taxon>
    </lineage>
</organism>
<dbReference type="GO" id="GO:0030150">
    <property type="term" value="P:protein import into mitochondrial matrix"/>
    <property type="evidence" value="ECO:0007669"/>
    <property type="project" value="InterPro"/>
</dbReference>
<feature type="region of interest" description="Disordered" evidence="10">
    <location>
        <begin position="369"/>
        <end position="389"/>
    </location>
</feature>
<dbReference type="InterPro" id="IPR023614">
    <property type="entry name" value="Porin_dom_sf"/>
</dbReference>
<keyword evidence="4" id="KW-1134">Transmembrane beta strand</keyword>
<dbReference type="InterPro" id="IPR027246">
    <property type="entry name" value="Porin_Euk/Tom40"/>
</dbReference>
<dbReference type="GO" id="GO:0008320">
    <property type="term" value="F:protein transmembrane transporter activity"/>
    <property type="evidence" value="ECO:0007669"/>
    <property type="project" value="InterPro"/>
</dbReference>
<feature type="compositionally biased region" description="Low complexity" evidence="10">
    <location>
        <begin position="20"/>
        <end position="34"/>
    </location>
</feature>
<accession>A0AAF0IUK1</accession>
<evidence type="ECO:0000256" key="10">
    <source>
        <dbReference type="SAM" id="MobiDB-lite"/>
    </source>
</evidence>
<keyword evidence="3" id="KW-0813">Transport</keyword>
<keyword evidence="8" id="KW-0496">Mitochondrion</keyword>
<evidence type="ECO:0000256" key="2">
    <source>
        <dbReference type="ARBA" id="ARBA00010510"/>
    </source>
</evidence>
<feature type="region of interest" description="Disordered" evidence="10">
    <location>
        <begin position="1"/>
        <end position="34"/>
    </location>
</feature>
<evidence type="ECO:0000313" key="11">
    <source>
        <dbReference type="EMBL" id="WFD04399.1"/>
    </source>
</evidence>
<feature type="compositionally biased region" description="Pro residues" evidence="10">
    <location>
        <begin position="1"/>
        <end position="19"/>
    </location>
</feature>
<name>A0AAF0IUK1_9BASI</name>
<evidence type="ECO:0000256" key="9">
    <source>
        <dbReference type="ARBA" id="ARBA00023136"/>
    </source>
</evidence>
<gene>
    <name evidence="11" type="primary">TOM40</name>
    <name evidence="11" type="ORF">MOBT1_003108</name>
</gene>
<evidence type="ECO:0000256" key="4">
    <source>
        <dbReference type="ARBA" id="ARBA00022452"/>
    </source>
</evidence>
<evidence type="ECO:0000256" key="7">
    <source>
        <dbReference type="ARBA" id="ARBA00022927"/>
    </source>
</evidence>
<evidence type="ECO:0000256" key="5">
    <source>
        <dbReference type="ARBA" id="ARBA00022692"/>
    </source>
</evidence>
<evidence type="ECO:0000313" key="12">
    <source>
        <dbReference type="Proteomes" id="UP001214603"/>
    </source>
</evidence>
<dbReference type="CDD" id="cd07305">
    <property type="entry name" value="Porin3_Tom40"/>
    <property type="match status" value="1"/>
</dbReference>
<evidence type="ECO:0000256" key="3">
    <source>
        <dbReference type="ARBA" id="ARBA00022448"/>
    </source>
</evidence>
<comment type="subcellular location">
    <subcellularLocation>
        <location evidence="1">Mitochondrion outer membrane</location>
        <topology evidence="1">Multi-pass membrane protein</topology>
    </subcellularLocation>
</comment>
<dbReference type="GO" id="GO:0005741">
    <property type="term" value="C:mitochondrial outer membrane"/>
    <property type="evidence" value="ECO:0007669"/>
    <property type="project" value="UniProtKB-SubCell"/>
</dbReference>
<dbReference type="Pfam" id="PF01459">
    <property type="entry name" value="Porin_3"/>
    <property type="match status" value="1"/>
</dbReference>
<sequence length="389" mass="42217">MAAPAPTAPPLTAQPPPATQPATQPAMQPAMQPATQPQVVQPVVVVEQPTLWSSLTSYFARMDSIFRPVSDAVSELQRIRKSLNLPNLGSVERMQNEVKAVQTTNFMFEGARADLTKALNLNPIFQVTHAFTLGAAGKNTYNFGAVYGDENRFYQAGLDDAGNVTMRLNTRWTPGQISKIQAQLAPAGGQTFVQLEHDLMGADYSANIKALNPSPANATGIYVANYLQTLTPTFALGAEAVYQRPSPEIEEASIGYMAKWIGKQNDWIATAQWQPQGVGQLTYWQKLSEQVDVAGDLQMIMMQQRRDAQASLAARYSFRTASLRAQLDSVGKLSSVYEARISPAFAFTFSGEIDHLQGDAKFGLGVSIESGAEPIDPTQPPPIPPSVPM</sequence>
<dbReference type="Gene3D" id="2.40.160.10">
    <property type="entry name" value="Porin"/>
    <property type="match status" value="1"/>
</dbReference>
<feature type="compositionally biased region" description="Pro residues" evidence="10">
    <location>
        <begin position="377"/>
        <end position="389"/>
    </location>
</feature>
<dbReference type="AlphaFoldDB" id="A0AAF0IUK1"/>
<evidence type="ECO:0000256" key="1">
    <source>
        <dbReference type="ARBA" id="ARBA00004374"/>
    </source>
</evidence>
<evidence type="ECO:0000256" key="8">
    <source>
        <dbReference type="ARBA" id="ARBA00023128"/>
    </source>
</evidence>
<proteinExistence type="inferred from homology"/>
<keyword evidence="6" id="KW-1000">Mitochondrion outer membrane</keyword>
<dbReference type="InterPro" id="IPR037930">
    <property type="entry name" value="Tom40"/>
</dbReference>
<protein>
    <submittedName>
        <fullName evidence="11">Translocase of outer mitochondrial membrane</fullName>
    </submittedName>
</protein>
<keyword evidence="5" id="KW-0812">Transmembrane</keyword>
<comment type="similarity">
    <text evidence="2">Belongs to the Tom40 family.</text>
</comment>
<dbReference type="Proteomes" id="UP001214603">
    <property type="component" value="Chromosome 8"/>
</dbReference>
<reference evidence="11" key="1">
    <citation type="submission" date="2023-03" db="EMBL/GenBank/DDBJ databases">
        <title>Mating type loci evolution in Malassezia.</title>
        <authorList>
            <person name="Coelho M.A."/>
        </authorList>
    </citation>
    <scope>NUCLEOTIDE SEQUENCE</scope>
    <source>
        <strain evidence="11">CBS 7876</strain>
    </source>
</reference>
<evidence type="ECO:0000256" key="6">
    <source>
        <dbReference type="ARBA" id="ARBA00022787"/>
    </source>
</evidence>
<keyword evidence="7" id="KW-0653">Protein transport</keyword>